<proteinExistence type="predicted"/>
<keyword evidence="1" id="KW-0812">Transmembrane</keyword>
<reference evidence="2" key="1">
    <citation type="submission" date="2014-12" db="EMBL/GenBank/DDBJ databases">
        <title>Insight into the proteome of Arion vulgaris.</title>
        <authorList>
            <person name="Aradska J."/>
            <person name="Bulat T."/>
            <person name="Smidak R."/>
            <person name="Sarate P."/>
            <person name="Gangsoo J."/>
            <person name="Sialana F."/>
            <person name="Bilban M."/>
            <person name="Lubec G."/>
        </authorList>
    </citation>
    <scope>NUCLEOTIDE SEQUENCE</scope>
    <source>
        <tissue evidence="2">Skin</tissue>
    </source>
</reference>
<evidence type="ECO:0000256" key="1">
    <source>
        <dbReference type="SAM" id="Phobius"/>
    </source>
</evidence>
<dbReference type="Pfam" id="PF10856">
    <property type="entry name" value="DUF2678"/>
    <property type="match status" value="1"/>
</dbReference>
<sequence>DKMSTTPNVTKVDSGAIFHELNPKLIWLVRIVNIITLVMVIIAVVLCIVQGSKENASYYLLVCNLVISGLVCIVVNWWYRNGDLGSEKYWFILLVGAVIFLQCITSDLYVYKDEEVPVTTTTTVATTQFISTTNRNLTTNSTTGSPRRLY</sequence>
<feature type="transmembrane region" description="Helical" evidence="1">
    <location>
        <begin position="90"/>
        <end position="111"/>
    </location>
</feature>
<organism evidence="2">
    <name type="scientific">Arion vulgaris</name>
    <dbReference type="NCBI Taxonomy" id="1028688"/>
    <lineage>
        <taxon>Eukaryota</taxon>
        <taxon>Metazoa</taxon>
        <taxon>Spiralia</taxon>
        <taxon>Lophotrochozoa</taxon>
        <taxon>Mollusca</taxon>
        <taxon>Gastropoda</taxon>
        <taxon>Heterobranchia</taxon>
        <taxon>Euthyneura</taxon>
        <taxon>Panpulmonata</taxon>
        <taxon>Eupulmonata</taxon>
        <taxon>Stylommatophora</taxon>
        <taxon>Helicina</taxon>
        <taxon>Arionoidea</taxon>
        <taxon>Arionidae</taxon>
        <taxon>Arion</taxon>
    </lineage>
</organism>
<evidence type="ECO:0000313" key="2">
    <source>
        <dbReference type="EMBL" id="CEK53184.1"/>
    </source>
</evidence>
<dbReference type="AlphaFoldDB" id="A0A0B6YAF8"/>
<accession>A0A0B6YAF8</accession>
<feature type="non-terminal residue" evidence="2">
    <location>
        <position position="1"/>
    </location>
</feature>
<gene>
    <name evidence="2" type="primary">ORF19364</name>
</gene>
<dbReference type="InterPro" id="IPR022564">
    <property type="entry name" value="DUF2678"/>
</dbReference>
<protein>
    <submittedName>
        <fullName evidence="2">Uncharacterized protein</fullName>
    </submittedName>
</protein>
<feature type="transmembrane region" description="Helical" evidence="1">
    <location>
        <begin position="56"/>
        <end position="78"/>
    </location>
</feature>
<name>A0A0B6YAF8_9EUPU</name>
<dbReference type="EMBL" id="HACG01006319">
    <property type="protein sequence ID" value="CEK53184.1"/>
    <property type="molecule type" value="Transcribed_RNA"/>
</dbReference>
<keyword evidence="1" id="KW-0472">Membrane</keyword>
<feature type="transmembrane region" description="Helical" evidence="1">
    <location>
        <begin position="25"/>
        <end position="49"/>
    </location>
</feature>
<keyword evidence="1" id="KW-1133">Transmembrane helix</keyword>